<dbReference type="GO" id="GO:0008270">
    <property type="term" value="F:zinc ion binding"/>
    <property type="evidence" value="ECO:0007669"/>
    <property type="project" value="InterPro"/>
</dbReference>
<dbReference type="GO" id="GO:0003677">
    <property type="term" value="F:DNA binding"/>
    <property type="evidence" value="ECO:0007669"/>
    <property type="project" value="UniProtKB-KW"/>
</dbReference>
<dbReference type="PANTHER" id="PTHR46910:SF33">
    <property type="entry name" value="ZN(II)2CYS6 TRANSCRIPTION FACTOR (EUROFUNG)"/>
    <property type="match status" value="1"/>
</dbReference>
<evidence type="ECO:0000313" key="9">
    <source>
        <dbReference type="Proteomes" id="UP000054771"/>
    </source>
</evidence>
<dbReference type="CDD" id="cd12148">
    <property type="entry name" value="fungal_TF_MHR"/>
    <property type="match status" value="1"/>
</dbReference>
<keyword evidence="2" id="KW-0805">Transcription regulation</keyword>
<dbReference type="PROSITE" id="PS50048">
    <property type="entry name" value="ZN2_CY6_FUNGAL_2"/>
    <property type="match status" value="1"/>
</dbReference>
<dbReference type="STRING" id="454130.A0A0U5C0D8"/>
<dbReference type="InterPro" id="IPR050987">
    <property type="entry name" value="AtrR-like"/>
</dbReference>
<gene>
    <name evidence="8" type="ORF">ASPCAL00042</name>
</gene>
<dbReference type="Pfam" id="PF04082">
    <property type="entry name" value="Fungal_trans"/>
    <property type="match status" value="1"/>
</dbReference>
<dbReference type="AlphaFoldDB" id="A0A0U5C0D8"/>
<dbReference type="InterPro" id="IPR036864">
    <property type="entry name" value="Zn2-C6_fun-type_DNA-bd_sf"/>
</dbReference>
<evidence type="ECO:0000313" key="8">
    <source>
        <dbReference type="EMBL" id="CEL00442.1"/>
    </source>
</evidence>
<keyword evidence="9" id="KW-1185">Reference proteome</keyword>
<keyword evidence="5" id="KW-0539">Nucleus</keyword>
<name>A0A0U5C0D8_ASPCI</name>
<dbReference type="PROSITE" id="PS00463">
    <property type="entry name" value="ZN2_CY6_FUNGAL_1"/>
    <property type="match status" value="1"/>
</dbReference>
<accession>A0A0U5C0D8</accession>
<feature type="domain" description="Zn(2)-C6 fungal-type" evidence="7">
    <location>
        <begin position="14"/>
        <end position="44"/>
    </location>
</feature>
<dbReference type="Proteomes" id="UP000054771">
    <property type="component" value="Unassembled WGS sequence"/>
</dbReference>
<dbReference type="GO" id="GO:0000981">
    <property type="term" value="F:DNA-binding transcription factor activity, RNA polymerase II-specific"/>
    <property type="evidence" value="ECO:0007669"/>
    <property type="project" value="InterPro"/>
</dbReference>
<dbReference type="SMART" id="SM00066">
    <property type="entry name" value="GAL4"/>
    <property type="match status" value="1"/>
</dbReference>
<feature type="compositionally biased region" description="Pro residues" evidence="6">
    <location>
        <begin position="81"/>
        <end position="96"/>
    </location>
</feature>
<keyword evidence="1" id="KW-0479">Metal-binding</keyword>
<organism evidence="8 9">
    <name type="scientific">Aspergillus calidoustus</name>
    <dbReference type="NCBI Taxonomy" id="454130"/>
    <lineage>
        <taxon>Eukaryota</taxon>
        <taxon>Fungi</taxon>
        <taxon>Dikarya</taxon>
        <taxon>Ascomycota</taxon>
        <taxon>Pezizomycotina</taxon>
        <taxon>Eurotiomycetes</taxon>
        <taxon>Eurotiomycetidae</taxon>
        <taxon>Eurotiales</taxon>
        <taxon>Aspergillaceae</taxon>
        <taxon>Aspergillus</taxon>
        <taxon>Aspergillus subgen. Nidulantes</taxon>
    </lineage>
</organism>
<evidence type="ECO:0000256" key="6">
    <source>
        <dbReference type="SAM" id="MobiDB-lite"/>
    </source>
</evidence>
<evidence type="ECO:0000256" key="5">
    <source>
        <dbReference type="ARBA" id="ARBA00023242"/>
    </source>
</evidence>
<dbReference type="InterPro" id="IPR007219">
    <property type="entry name" value="XnlR_reg_dom"/>
</dbReference>
<dbReference type="InterPro" id="IPR001138">
    <property type="entry name" value="Zn2Cys6_DnaBD"/>
</dbReference>
<protein>
    <recommendedName>
        <fullName evidence="7">Zn(2)-C6 fungal-type domain-containing protein</fullName>
    </recommendedName>
</protein>
<sequence length="626" mass="69863">MDQHSPKRKRLSYACNYCRQKKTRCDEQQPSCRNCRVAGVECITTDKRRSGVVVSHRRRTAGATATPSMSPAVVAATPESGPSPLPPPSQYHPPVPAQSWDRSGWRSGRLPMMPQLVGGSMFEIMTEWLDLAFFRLRVPAPYAAPSPPGARLLVSDEPPRLPTPDLMRRYKQAFFDTLWILFPFLSEGDLGDIEDIDDATKLPSQQALSYLVAAIGCMTDPQSHLLGPTINAYIQQCNTLLGHIIAERSLASVQAVLLLAIVLRSCDEISWAWDILSLGVSMAQSIRVNQEAKTPGNGSATPACATWWCMYVFEKILAFECGRASTIWDRCLSQHALPGENDMMGGNDLSYQKTCIGLANTLREMQDRAAGTWRREEWLPQTVEEAVEEKLRVGGELATMLNDWWKDVPSEYRLTPKLGSASSSDRARAQRSAFLCFYYNYAWILLNRSGLLVEEKEMQDVLERYARGKPWHHLIANGTTTCVEAARESIKLIVALVDSRQPSYLTSMVSPIGAVYALAVHILRERNSLLIRSDFELMKVGLAITRHHYQRLDGFQRAEETLSAVEAYAEKCLGGQVQDAFSVGLDLSVPPDEYSTNIAGFGWGPSGLDWAGWDWNDLSHLFEHGE</sequence>
<dbReference type="SMART" id="SM00906">
    <property type="entry name" value="Fungal_trans"/>
    <property type="match status" value="1"/>
</dbReference>
<keyword evidence="4" id="KW-0804">Transcription</keyword>
<dbReference type="PANTHER" id="PTHR46910">
    <property type="entry name" value="TRANSCRIPTION FACTOR PDR1"/>
    <property type="match status" value="1"/>
</dbReference>
<evidence type="ECO:0000259" key="7">
    <source>
        <dbReference type="PROSITE" id="PS50048"/>
    </source>
</evidence>
<evidence type="ECO:0000256" key="3">
    <source>
        <dbReference type="ARBA" id="ARBA00023125"/>
    </source>
</evidence>
<dbReference type="OrthoDB" id="3037908at2759"/>
<evidence type="ECO:0000256" key="2">
    <source>
        <dbReference type="ARBA" id="ARBA00023015"/>
    </source>
</evidence>
<keyword evidence="3" id="KW-0238">DNA-binding</keyword>
<dbReference type="Gene3D" id="4.10.240.10">
    <property type="entry name" value="Zn(2)-C6 fungal-type DNA-binding domain"/>
    <property type="match status" value="1"/>
</dbReference>
<reference evidence="9" key="1">
    <citation type="journal article" date="2016" name="Genome Announc.">
        <title>Draft genome sequences of fungus Aspergillus calidoustus.</title>
        <authorList>
            <person name="Horn F."/>
            <person name="Linde J."/>
            <person name="Mattern D.J."/>
            <person name="Walther G."/>
            <person name="Guthke R."/>
            <person name="Scherlach K."/>
            <person name="Martin K."/>
            <person name="Brakhage A.A."/>
            <person name="Petzke L."/>
            <person name="Valiante V."/>
        </authorList>
    </citation>
    <scope>NUCLEOTIDE SEQUENCE [LARGE SCALE GENOMIC DNA]</scope>
    <source>
        <strain evidence="9">SF006504</strain>
    </source>
</reference>
<dbReference type="OMA" id="ACNYCRN"/>
<feature type="region of interest" description="Disordered" evidence="6">
    <location>
        <begin position="53"/>
        <end position="100"/>
    </location>
</feature>
<dbReference type="CDD" id="cd00067">
    <property type="entry name" value="GAL4"/>
    <property type="match status" value="1"/>
</dbReference>
<proteinExistence type="predicted"/>
<dbReference type="SUPFAM" id="SSF57701">
    <property type="entry name" value="Zn2/Cys6 DNA-binding domain"/>
    <property type="match status" value="1"/>
</dbReference>
<evidence type="ECO:0000256" key="1">
    <source>
        <dbReference type="ARBA" id="ARBA00022723"/>
    </source>
</evidence>
<dbReference type="EMBL" id="CDMC01000001">
    <property type="protein sequence ID" value="CEL00442.1"/>
    <property type="molecule type" value="Genomic_DNA"/>
</dbReference>
<dbReference type="GO" id="GO:0006351">
    <property type="term" value="P:DNA-templated transcription"/>
    <property type="evidence" value="ECO:0007669"/>
    <property type="project" value="InterPro"/>
</dbReference>
<dbReference type="Pfam" id="PF00172">
    <property type="entry name" value="Zn_clus"/>
    <property type="match status" value="1"/>
</dbReference>
<evidence type="ECO:0000256" key="4">
    <source>
        <dbReference type="ARBA" id="ARBA00023163"/>
    </source>
</evidence>